<dbReference type="EMBL" id="JAUJEA010000009">
    <property type="protein sequence ID" value="MDN5203865.1"/>
    <property type="molecule type" value="Genomic_DNA"/>
</dbReference>
<sequence>MKKLIFQTALLCLCLIFFGNNVKAQFNPFANDQKMLTAGIGFSSWGTPIFGRLVFPVADYITVGGSLSYQSNSERFLGGKWKHTIVGIGARGNYHFNELLGVSDEWDFYAGATLGYYVWNTKAQSGFLDDDIYTGSGSGGLGLGIQIGGRYFFNDKFAVNLEYGGGSVLSSGTLGLTIML</sequence>
<keyword evidence="2" id="KW-1185">Reference proteome</keyword>
<evidence type="ECO:0000313" key="2">
    <source>
        <dbReference type="Proteomes" id="UP001172082"/>
    </source>
</evidence>
<organism evidence="1 2">
    <name type="scientific">Splendidivirga corallicola</name>
    <dbReference type="NCBI Taxonomy" id="3051826"/>
    <lineage>
        <taxon>Bacteria</taxon>
        <taxon>Pseudomonadati</taxon>
        <taxon>Bacteroidota</taxon>
        <taxon>Cytophagia</taxon>
        <taxon>Cytophagales</taxon>
        <taxon>Splendidivirgaceae</taxon>
        <taxon>Splendidivirga</taxon>
    </lineage>
</organism>
<proteinExistence type="predicted"/>
<dbReference type="Proteomes" id="UP001172082">
    <property type="component" value="Unassembled WGS sequence"/>
</dbReference>
<protein>
    <recommendedName>
        <fullName evidence="3">Outer membrane protein beta-barrel domain-containing protein</fullName>
    </recommendedName>
</protein>
<evidence type="ECO:0008006" key="3">
    <source>
        <dbReference type="Google" id="ProtNLM"/>
    </source>
</evidence>
<dbReference type="Gene3D" id="2.40.160.20">
    <property type="match status" value="1"/>
</dbReference>
<dbReference type="SUPFAM" id="SSF56925">
    <property type="entry name" value="OMPA-like"/>
    <property type="match status" value="1"/>
</dbReference>
<accession>A0ABT8KWQ7</accession>
<comment type="caution">
    <text evidence="1">The sequence shown here is derived from an EMBL/GenBank/DDBJ whole genome shotgun (WGS) entry which is preliminary data.</text>
</comment>
<reference evidence="1" key="1">
    <citation type="submission" date="2023-06" db="EMBL/GenBank/DDBJ databases">
        <title>Genomic of Parafulvivirga corallium.</title>
        <authorList>
            <person name="Wang G."/>
        </authorList>
    </citation>
    <scope>NUCLEOTIDE SEQUENCE</scope>
    <source>
        <strain evidence="1">BMA10</strain>
    </source>
</reference>
<gene>
    <name evidence="1" type="ORF">QQ008_20910</name>
</gene>
<evidence type="ECO:0000313" key="1">
    <source>
        <dbReference type="EMBL" id="MDN5203865.1"/>
    </source>
</evidence>
<name>A0ABT8KWQ7_9BACT</name>
<dbReference type="RefSeq" id="WP_346753889.1">
    <property type="nucleotide sequence ID" value="NZ_JAUJEA010000009.1"/>
</dbReference>
<dbReference type="InterPro" id="IPR011250">
    <property type="entry name" value="OMP/PagP_B-barrel"/>
</dbReference>